<accession>A0A7R9MT19</accession>
<keyword evidence="7" id="KW-0479">Metal-binding</keyword>
<protein>
    <recommendedName>
        <fullName evidence="4">nitric-oxide synthase (NADPH)</fullName>
        <ecNumber evidence="4">1.14.13.39</ecNumber>
    </recommendedName>
</protein>
<dbReference type="InterPro" id="IPR044943">
    <property type="entry name" value="NOS_dom_1"/>
</dbReference>
<evidence type="ECO:0000256" key="11">
    <source>
        <dbReference type="ARBA" id="ARBA00023004"/>
    </source>
</evidence>
<keyword evidence="11" id="KW-0408">Iron</keyword>
<dbReference type="Pfam" id="PF02898">
    <property type="entry name" value="NO_synthase"/>
    <property type="match status" value="1"/>
</dbReference>
<dbReference type="GO" id="GO:0004517">
    <property type="term" value="F:nitric-oxide synthase activity"/>
    <property type="evidence" value="ECO:0007669"/>
    <property type="project" value="UniProtKB-EC"/>
</dbReference>
<evidence type="ECO:0000256" key="3">
    <source>
        <dbReference type="ARBA" id="ARBA00006267"/>
    </source>
</evidence>
<dbReference type="InterPro" id="IPR050607">
    <property type="entry name" value="NOS"/>
</dbReference>
<evidence type="ECO:0000256" key="5">
    <source>
        <dbReference type="ARBA" id="ARBA00022617"/>
    </source>
</evidence>
<dbReference type="InterPro" id="IPR004030">
    <property type="entry name" value="NOS_N"/>
</dbReference>
<dbReference type="PANTHER" id="PTHR43410:SF1">
    <property type="entry name" value="NITRIC OXIDE SYNTHASE"/>
    <property type="match status" value="1"/>
</dbReference>
<dbReference type="PROSITE" id="PS60001">
    <property type="entry name" value="NOS"/>
    <property type="match status" value="1"/>
</dbReference>
<evidence type="ECO:0000313" key="14">
    <source>
        <dbReference type="Proteomes" id="UP000728032"/>
    </source>
</evidence>
<comment type="similarity">
    <text evidence="3">Belongs to the NOS family.</text>
</comment>
<keyword evidence="10" id="KW-0560">Oxidoreductase</keyword>
<dbReference type="PANTHER" id="PTHR43410">
    <property type="entry name" value="NITRIC OXIDE SYNTHASE OXYGENASE"/>
    <property type="match status" value="1"/>
</dbReference>
<keyword evidence="14" id="KW-1185">Reference proteome</keyword>
<keyword evidence="8" id="KW-0521">NADP</keyword>
<evidence type="ECO:0000256" key="1">
    <source>
        <dbReference type="ARBA" id="ARBA00001917"/>
    </source>
</evidence>
<dbReference type="GO" id="GO:0046872">
    <property type="term" value="F:metal ion binding"/>
    <property type="evidence" value="ECO:0007669"/>
    <property type="project" value="UniProtKB-KW"/>
</dbReference>
<dbReference type="EMBL" id="OC962751">
    <property type="protein sequence ID" value="CAD7665643.1"/>
    <property type="molecule type" value="Genomic_DNA"/>
</dbReference>
<evidence type="ECO:0000313" key="13">
    <source>
        <dbReference type="EMBL" id="CAD7665643.1"/>
    </source>
</evidence>
<evidence type="ECO:0000256" key="6">
    <source>
        <dbReference type="ARBA" id="ARBA00022643"/>
    </source>
</evidence>
<evidence type="ECO:0000256" key="2">
    <source>
        <dbReference type="ARBA" id="ARBA00001970"/>
    </source>
</evidence>
<feature type="domain" description="Nitric oxide synthase (NOS)" evidence="12">
    <location>
        <begin position="80"/>
        <end position="87"/>
    </location>
</feature>
<keyword evidence="6" id="KW-0285">Flavoprotein</keyword>
<sequence>MGSIMSQPMPSNTSRNKEDILDQAVEFLEQYFIHLKKPSSSELAQRLAEIATEIERTGTYHMSTEELHFGAKTAWRNAARCIGRIQWNKLELQDARHVRTTQEMFAALCQHISF</sequence>
<dbReference type="OrthoDB" id="1688044at2759"/>
<dbReference type="Proteomes" id="UP000728032">
    <property type="component" value="Unassembled WGS sequence"/>
</dbReference>
<evidence type="ECO:0000256" key="9">
    <source>
        <dbReference type="ARBA" id="ARBA00022860"/>
    </source>
</evidence>
<dbReference type="GO" id="GO:0005516">
    <property type="term" value="F:calmodulin binding"/>
    <property type="evidence" value="ECO:0007669"/>
    <property type="project" value="UniProtKB-KW"/>
</dbReference>
<comment type="cofactor">
    <cofactor evidence="2">
        <name>heme b</name>
        <dbReference type="ChEBI" id="CHEBI:60344"/>
    </cofactor>
</comment>
<evidence type="ECO:0000256" key="7">
    <source>
        <dbReference type="ARBA" id="ARBA00022723"/>
    </source>
</evidence>
<proteinExistence type="inferred from homology"/>
<dbReference type="InterPro" id="IPR036119">
    <property type="entry name" value="NOS_N_sf"/>
</dbReference>
<organism evidence="13">
    <name type="scientific">Oppiella nova</name>
    <dbReference type="NCBI Taxonomy" id="334625"/>
    <lineage>
        <taxon>Eukaryota</taxon>
        <taxon>Metazoa</taxon>
        <taxon>Ecdysozoa</taxon>
        <taxon>Arthropoda</taxon>
        <taxon>Chelicerata</taxon>
        <taxon>Arachnida</taxon>
        <taxon>Acari</taxon>
        <taxon>Acariformes</taxon>
        <taxon>Sarcoptiformes</taxon>
        <taxon>Oribatida</taxon>
        <taxon>Brachypylina</taxon>
        <taxon>Oppioidea</taxon>
        <taxon>Oppiidae</taxon>
        <taxon>Oppiella</taxon>
    </lineage>
</organism>
<dbReference type="EMBL" id="CAJPVJ010047926">
    <property type="protein sequence ID" value="CAG2182779.1"/>
    <property type="molecule type" value="Genomic_DNA"/>
</dbReference>
<dbReference type="SUPFAM" id="SSF56512">
    <property type="entry name" value="Nitric oxide (NO) synthase oxygenase domain"/>
    <property type="match status" value="1"/>
</dbReference>
<dbReference type="EC" id="1.14.13.39" evidence="4"/>
<evidence type="ECO:0000256" key="4">
    <source>
        <dbReference type="ARBA" id="ARBA00012989"/>
    </source>
</evidence>
<evidence type="ECO:0000256" key="8">
    <source>
        <dbReference type="ARBA" id="ARBA00022857"/>
    </source>
</evidence>
<gene>
    <name evidence="13" type="ORF">ONB1V03_LOCUS22200</name>
</gene>
<dbReference type="GO" id="GO:0006809">
    <property type="term" value="P:nitric oxide biosynthetic process"/>
    <property type="evidence" value="ECO:0007669"/>
    <property type="project" value="InterPro"/>
</dbReference>
<feature type="non-terminal residue" evidence="13">
    <location>
        <position position="114"/>
    </location>
</feature>
<keyword evidence="6" id="KW-0288">FMN</keyword>
<comment type="cofactor">
    <cofactor evidence="1">
        <name>FMN</name>
        <dbReference type="ChEBI" id="CHEBI:58210"/>
    </cofactor>
</comment>
<keyword evidence="9" id="KW-0112">Calmodulin-binding</keyword>
<name>A0A7R9MT19_9ACAR</name>
<keyword evidence="5" id="KW-0349">Heme</keyword>
<evidence type="ECO:0000256" key="10">
    <source>
        <dbReference type="ARBA" id="ARBA00023002"/>
    </source>
</evidence>
<reference evidence="13" key="1">
    <citation type="submission" date="2020-11" db="EMBL/GenBank/DDBJ databases">
        <authorList>
            <person name="Tran Van P."/>
        </authorList>
    </citation>
    <scope>NUCLEOTIDE SEQUENCE</scope>
</reference>
<dbReference type="AlphaFoldDB" id="A0A7R9MT19"/>
<evidence type="ECO:0000259" key="12">
    <source>
        <dbReference type="PROSITE" id="PS60001"/>
    </source>
</evidence>
<dbReference type="Gene3D" id="3.90.340.10">
    <property type="entry name" value="Nitric Oxide Synthase, Chain A, domain 1"/>
    <property type="match status" value="1"/>
</dbReference>